<dbReference type="PANTHER" id="PTHR43877">
    <property type="entry name" value="AMINOALKYLPHOSPHONATE N-ACETYLTRANSFERASE-RELATED-RELATED"/>
    <property type="match status" value="1"/>
</dbReference>
<dbReference type="Pfam" id="PF00583">
    <property type="entry name" value="Acetyltransf_1"/>
    <property type="match status" value="1"/>
</dbReference>
<organism evidence="4 5">
    <name type="scientific">Pedococcus ginsenosidimutans</name>
    <dbReference type="NCBI Taxonomy" id="490570"/>
    <lineage>
        <taxon>Bacteria</taxon>
        <taxon>Bacillati</taxon>
        <taxon>Actinomycetota</taxon>
        <taxon>Actinomycetes</taxon>
        <taxon>Micrococcales</taxon>
        <taxon>Intrasporangiaceae</taxon>
        <taxon>Pedococcus</taxon>
    </lineage>
</organism>
<proteinExistence type="predicted"/>
<sequence length="181" mass="19519">MTVDPRAPRGVGIRPRRPEDLPALAAVLAAQQAYTGYPQRWPLPIPVEEFLHRPAQLQAWVAEVDDEVVGHVAAATVEPGDMATVWSAGTGRPLSELAEVSVLFVDHATAGRGVGSALLTTVVEYIRGSGLTPVLDVVQETANAVRLYQRRGWQVVGESRPPWLPDDHLPVLLMVLPDDGA</sequence>
<dbReference type="EMBL" id="BAABLO010000012">
    <property type="protein sequence ID" value="GAA4729397.1"/>
    <property type="molecule type" value="Genomic_DNA"/>
</dbReference>
<keyword evidence="2" id="KW-0012">Acyltransferase</keyword>
<name>A0ABP8YID2_9MICO</name>
<evidence type="ECO:0000256" key="2">
    <source>
        <dbReference type="ARBA" id="ARBA00023315"/>
    </source>
</evidence>
<dbReference type="CDD" id="cd04301">
    <property type="entry name" value="NAT_SF"/>
    <property type="match status" value="1"/>
</dbReference>
<dbReference type="InterPro" id="IPR000182">
    <property type="entry name" value="GNAT_dom"/>
</dbReference>
<dbReference type="InterPro" id="IPR016181">
    <property type="entry name" value="Acyl_CoA_acyltransferase"/>
</dbReference>
<comment type="caution">
    <text evidence="4">The sequence shown here is derived from an EMBL/GenBank/DDBJ whole genome shotgun (WGS) entry which is preliminary data.</text>
</comment>
<gene>
    <name evidence="4" type="ORF">GCM10025782_30360</name>
</gene>
<accession>A0ABP8YID2</accession>
<dbReference type="RefSeq" id="WP_345504628.1">
    <property type="nucleotide sequence ID" value="NZ_BAABLO010000012.1"/>
</dbReference>
<evidence type="ECO:0000313" key="4">
    <source>
        <dbReference type="EMBL" id="GAA4729397.1"/>
    </source>
</evidence>
<protein>
    <submittedName>
        <fullName evidence="4">GNAT family N-acetyltransferase</fullName>
    </submittedName>
</protein>
<feature type="domain" description="N-acetyltransferase" evidence="3">
    <location>
        <begin position="11"/>
        <end position="179"/>
    </location>
</feature>
<evidence type="ECO:0000313" key="5">
    <source>
        <dbReference type="Proteomes" id="UP001500556"/>
    </source>
</evidence>
<keyword evidence="1" id="KW-0808">Transferase</keyword>
<dbReference type="SUPFAM" id="SSF55729">
    <property type="entry name" value="Acyl-CoA N-acyltransferases (Nat)"/>
    <property type="match status" value="1"/>
</dbReference>
<keyword evidence="5" id="KW-1185">Reference proteome</keyword>
<dbReference type="InterPro" id="IPR050832">
    <property type="entry name" value="Bact_Acetyltransf"/>
</dbReference>
<evidence type="ECO:0000259" key="3">
    <source>
        <dbReference type="PROSITE" id="PS51186"/>
    </source>
</evidence>
<dbReference type="PANTHER" id="PTHR43877:SF2">
    <property type="entry name" value="AMINOALKYLPHOSPHONATE N-ACETYLTRANSFERASE-RELATED"/>
    <property type="match status" value="1"/>
</dbReference>
<dbReference type="Proteomes" id="UP001500556">
    <property type="component" value="Unassembled WGS sequence"/>
</dbReference>
<dbReference type="PROSITE" id="PS51186">
    <property type="entry name" value="GNAT"/>
    <property type="match status" value="1"/>
</dbReference>
<dbReference type="Gene3D" id="3.40.630.30">
    <property type="match status" value="1"/>
</dbReference>
<reference evidence="5" key="1">
    <citation type="journal article" date="2019" name="Int. J. Syst. Evol. Microbiol.">
        <title>The Global Catalogue of Microorganisms (GCM) 10K type strain sequencing project: providing services to taxonomists for standard genome sequencing and annotation.</title>
        <authorList>
            <consortium name="The Broad Institute Genomics Platform"/>
            <consortium name="The Broad Institute Genome Sequencing Center for Infectious Disease"/>
            <person name="Wu L."/>
            <person name="Ma J."/>
        </authorList>
    </citation>
    <scope>NUCLEOTIDE SEQUENCE [LARGE SCALE GENOMIC DNA]</scope>
    <source>
        <strain evidence="5">JCM 18961</strain>
    </source>
</reference>
<evidence type="ECO:0000256" key="1">
    <source>
        <dbReference type="ARBA" id="ARBA00022679"/>
    </source>
</evidence>